<evidence type="ECO:0000313" key="9">
    <source>
        <dbReference type="EMBL" id="OXA64200.1"/>
    </source>
</evidence>
<dbReference type="InterPro" id="IPR012923">
    <property type="entry name" value="Csm3"/>
</dbReference>
<dbReference type="GO" id="GO:0000076">
    <property type="term" value="P:DNA replication checkpoint signaling"/>
    <property type="evidence" value="ECO:0007669"/>
    <property type="project" value="UniProtKB-UniRule"/>
</dbReference>
<dbReference type="OrthoDB" id="437078at2759"/>
<evidence type="ECO:0000256" key="7">
    <source>
        <dbReference type="SAM" id="MobiDB-lite"/>
    </source>
</evidence>
<comment type="subcellular location">
    <subcellularLocation>
        <location evidence="1 6">Nucleus</location>
    </subcellularLocation>
</comment>
<accession>A0A226F4B0</accession>
<gene>
    <name evidence="9" type="ORF">Fcan01_02376</name>
</gene>
<keyword evidence="5 6" id="KW-0131">Cell cycle</keyword>
<organism evidence="9 10">
    <name type="scientific">Folsomia candida</name>
    <name type="common">Springtail</name>
    <dbReference type="NCBI Taxonomy" id="158441"/>
    <lineage>
        <taxon>Eukaryota</taxon>
        <taxon>Metazoa</taxon>
        <taxon>Ecdysozoa</taxon>
        <taxon>Arthropoda</taxon>
        <taxon>Hexapoda</taxon>
        <taxon>Collembola</taxon>
        <taxon>Entomobryomorpha</taxon>
        <taxon>Isotomoidea</taxon>
        <taxon>Isotomidae</taxon>
        <taxon>Proisotominae</taxon>
        <taxon>Folsomia</taxon>
    </lineage>
</organism>
<dbReference type="STRING" id="158441.A0A226F4B0"/>
<evidence type="ECO:0000259" key="8">
    <source>
        <dbReference type="Pfam" id="PF07962"/>
    </source>
</evidence>
<feature type="compositionally biased region" description="Basic and acidic residues" evidence="7">
    <location>
        <begin position="8"/>
        <end position="60"/>
    </location>
</feature>
<name>A0A226F4B0_FOLCA</name>
<dbReference type="GO" id="GO:0003677">
    <property type="term" value="F:DNA binding"/>
    <property type="evidence" value="ECO:0007669"/>
    <property type="project" value="TreeGrafter"/>
</dbReference>
<dbReference type="OMA" id="GWINEIS"/>
<comment type="function">
    <text evidence="6">Plays an important role in the control of DNA replication and the maintenance of replication fork stability.</text>
</comment>
<evidence type="ECO:0000256" key="2">
    <source>
        <dbReference type="ARBA" id="ARBA00006075"/>
    </source>
</evidence>
<keyword evidence="3 6" id="KW-0227">DNA damage</keyword>
<dbReference type="PANTHER" id="PTHR13220">
    <property type="entry name" value="TIMELESS INTERACTING-RELATED"/>
    <property type="match status" value="1"/>
</dbReference>
<feature type="region of interest" description="Disordered" evidence="7">
    <location>
        <begin position="181"/>
        <end position="222"/>
    </location>
</feature>
<feature type="domain" description="Chromosome segregation in meiosis protein 3" evidence="8">
    <location>
        <begin position="74"/>
        <end position="154"/>
    </location>
</feature>
<comment type="similarity">
    <text evidence="2 6">Belongs to the CSM3 family.</text>
</comment>
<dbReference type="GO" id="GO:0043111">
    <property type="term" value="P:replication fork arrest"/>
    <property type="evidence" value="ECO:0007669"/>
    <property type="project" value="TreeGrafter"/>
</dbReference>
<dbReference type="EMBL" id="LNIX01000001">
    <property type="protein sequence ID" value="OXA64200.1"/>
    <property type="molecule type" value="Genomic_DNA"/>
</dbReference>
<comment type="caution">
    <text evidence="9">The sequence shown here is derived from an EMBL/GenBank/DDBJ whole genome shotgun (WGS) entry which is preliminary data.</text>
</comment>
<dbReference type="AlphaFoldDB" id="A0A226F4B0"/>
<dbReference type="GO" id="GO:0031298">
    <property type="term" value="C:replication fork protection complex"/>
    <property type="evidence" value="ECO:0007669"/>
    <property type="project" value="TreeGrafter"/>
</dbReference>
<dbReference type="InterPro" id="IPR040038">
    <property type="entry name" value="TIPIN/Csm3/Swi3"/>
</dbReference>
<evidence type="ECO:0000256" key="6">
    <source>
        <dbReference type="RuleBase" id="RU366049"/>
    </source>
</evidence>
<feature type="region of interest" description="Disordered" evidence="7">
    <location>
        <begin position="1"/>
        <end position="75"/>
    </location>
</feature>
<evidence type="ECO:0000256" key="3">
    <source>
        <dbReference type="ARBA" id="ARBA00022763"/>
    </source>
</evidence>
<dbReference type="Pfam" id="PF07962">
    <property type="entry name" value="Swi3"/>
    <property type="match status" value="1"/>
</dbReference>
<reference evidence="9 10" key="1">
    <citation type="submission" date="2015-12" db="EMBL/GenBank/DDBJ databases">
        <title>The genome of Folsomia candida.</title>
        <authorList>
            <person name="Faddeeva A."/>
            <person name="Derks M.F."/>
            <person name="Anvar Y."/>
            <person name="Smit S."/>
            <person name="Van Straalen N."/>
            <person name="Roelofs D."/>
        </authorList>
    </citation>
    <scope>NUCLEOTIDE SEQUENCE [LARGE SCALE GENOMIC DNA]</scope>
    <source>
        <strain evidence="9 10">VU population</strain>
        <tissue evidence="9">Whole body</tissue>
    </source>
</reference>
<dbReference type="Proteomes" id="UP000198287">
    <property type="component" value="Unassembled WGS sequence"/>
</dbReference>
<keyword evidence="4 6" id="KW-0539">Nucleus</keyword>
<dbReference type="PANTHER" id="PTHR13220:SF11">
    <property type="entry name" value="TIMELESS-INTERACTING PROTEIN"/>
    <property type="match status" value="1"/>
</dbReference>
<dbReference type="GO" id="GO:0006974">
    <property type="term" value="P:DNA damage response"/>
    <property type="evidence" value="ECO:0007669"/>
    <property type="project" value="UniProtKB-KW"/>
</dbReference>
<proteinExistence type="inferred from homology"/>
<evidence type="ECO:0000256" key="5">
    <source>
        <dbReference type="ARBA" id="ARBA00023306"/>
    </source>
</evidence>
<evidence type="ECO:0000313" key="10">
    <source>
        <dbReference type="Proteomes" id="UP000198287"/>
    </source>
</evidence>
<dbReference type="GO" id="GO:0031297">
    <property type="term" value="P:replication fork processing"/>
    <property type="evidence" value="ECO:0007669"/>
    <property type="project" value="UniProtKB-UniRule"/>
</dbReference>
<sequence length="238" mass="27340">MSVYSTSPRRDLSDDDDVDRRSTHSSDGRNDDDPEEATRGRRTPDSGDEEDRKKKEEEKKKAKKPKGPVRRQMINEDMLIGPKGLSNLNESLKDFEFGEKGGERDDLDRLLNKMEQWVHTLHPKHPFDQCLERIEFLGIKKKVVKTYVKKMRMGLLPTMSSETIDDMDPMFNDDDLFLPFENEGNNSERGPAESEFPNQEEEEELARQIASFASPPNDGFPTLEEQMELEELMSAAGN</sequence>
<keyword evidence="10" id="KW-1185">Reference proteome</keyword>
<evidence type="ECO:0000256" key="4">
    <source>
        <dbReference type="ARBA" id="ARBA00023242"/>
    </source>
</evidence>
<evidence type="ECO:0000256" key="1">
    <source>
        <dbReference type="ARBA" id="ARBA00004123"/>
    </source>
</evidence>
<protein>
    <recommendedName>
        <fullName evidence="6">TIMELESS-interacting protein</fullName>
    </recommendedName>
</protein>